<evidence type="ECO:0000313" key="3">
    <source>
        <dbReference type="Proteomes" id="UP000887566"/>
    </source>
</evidence>
<dbReference type="Proteomes" id="UP000887566">
    <property type="component" value="Unplaced"/>
</dbReference>
<dbReference type="AlphaFoldDB" id="A0A914UK10"/>
<keyword evidence="2" id="KW-0732">Signal</keyword>
<accession>A0A914UK10</accession>
<sequence length="175" mass="20075">MSASRHCLIWFFLFHLLSLVAHGAYFHIVRRQIQSNDAVFLACLRQPHLKYCSSDKSNFETSAAASDSAALEERHVLSNENYQNFAQLHLLLQAQPALSQEEREHTQLDKSYLTPSRSRDQWTPDEQNSAPQLNLQSAQNKYLPHTLPFIKAHPIRPPPSDPTAPRDPFWDSTEI</sequence>
<protein>
    <submittedName>
        <fullName evidence="4">Uncharacterized protein</fullName>
    </submittedName>
</protein>
<dbReference type="WBParaSite" id="PSAMB.scaffold1048size36690.g10538.t1">
    <property type="protein sequence ID" value="PSAMB.scaffold1048size36690.g10538.t1"/>
    <property type="gene ID" value="PSAMB.scaffold1048size36690.g10538"/>
</dbReference>
<organism evidence="3 4">
    <name type="scientific">Plectus sambesii</name>
    <dbReference type="NCBI Taxonomy" id="2011161"/>
    <lineage>
        <taxon>Eukaryota</taxon>
        <taxon>Metazoa</taxon>
        <taxon>Ecdysozoa</taxon>
        <taxon>Nematoda</taxon>
        <taxon>Chromadorea</taxon>
        <taxon>Plectida</taxon>
        <taxon>Plectina</taxon>
        <taxon>Plectoidea</taxon>
        <taxon>Plectidae</taxon>
        <taxon>Plectus</taxon>
    </lineage>
</organism>
<evidence type="ECO:0000256" key="2">
    <source>
        <dbReference type="SAM" id="SignalP"/>
    </source>
</evidence>
<feature type="chain" id="PRO_5038033777" evidence="2">
    <location>
        <begin position="24"/>
        <end position="175"/>
    </location>
</feature>
<keyword evidence="3" id="KW-1185">Reference proteome</keyword>
<name>A0A914UK10_9BILA</name>
<feature type="region of interest" description="Disordered" evidence="1">
    <location>
        <begin position="101"/>
        <end position="175"/>
    </location>
</feature>
<feature type="compositionally biased region" description="Polar residues" evidence="1">
    <location>
        <begin position="124"/>
        <end position="140"/>
    </location>
</feature>
<evidence type="ECO:0000256" key="1">
    <source>
        <dbReference type="SAM" id="MobiDB-lite"/>
    </source>
</evidence>
<reference evidence="4" key="1">
    <citation type="submission" date="2022-11" db="UniProtKB">
        <authorList>
            <consortium name="WormBaseParasite"/>
        </authorList>
    </citation>
    <scope>IDENTIFICATION</scope>
</reference>
<feature type="signal peptide" evidence="2">
    <location>
        <begin position="1"/>
        <end position="23"/>
    </location>
</feature>
<proteinExistence type="predicted"/>
<evidence type="ECO:0000313" key="4">
    <source>
        <dbReference type="WBParaSite" id="PSAMB.scaffold1048size36690.g10538.t1"/>
    </source>
</evidence>